<dbReference type="GO" id="GO:0005524">
    <property type="term" value="F:ATP binding"/>
    <property type="evidence" value="ECO:0007669"/>
    <property type="project" value="UniProtKB-KW"/>
</dbReference>
<dbReference type="EMBL" id="LHPG02000011">
    <property type="protein sequence ID" value="PRW45485.1"/>
    <property type="molecule type" value="Genomic_DNA"/>
</dbReference>
<feature type="transmembrane region" description="Helical" evidence="8">
    <location>
        <begin position="669"/>
        <end position="693"/>
    </location>
</feature>
<evidence type="ECO:0000256" key="2">
    <source>
        <dbReference type="ARBA" id="ARBA00022448"/>
    </source>
</evidence>
<keyword evidence="3 8" id="KW-0812">Transmembrane</keyword>
<keyword evidence="2" id="KW-0813">Transport</keyword>
<evidence type="ECO:0000313" key="11">
    <source>
        <dbReference type="Proteomes" id="UP000239899"/>
    </source>
</evidence>
<evidence type="ECO:0000256" key="4">
    <source>
        <dbReference type="ARBA" id="ARBA00022741"/>
    </source>
</evidence>
<dbReference type="OrthoDB" id="566375at2759"/>
<feature type="transmembrane region" description="Helical" evidence="8">
    <location>
        <begin position="555"/>
        <end position="578"/>
    </location>
</feature>
<dbReference type="PANTHER" id="PTHR48041">
    <property type="entry name" value="ABC TRANSPORTER G FAMILY MEMBER 28"/>
    <property type="match status" value="1"/>
</dbReference>
<evidence type="ECO:0000256" key="8">
    <source>
        <dbReference type="SAM" id="Phobius"/>
    </source>
</evidence>
<reference evidence="10 11" key="1">
    <citation type="journal article" date="2018" name="Plant J.">
        <title>Genome sequences of Chlorella sorokiniana UTEX 1602 and Micractinium conductrix SAG 241.80: implications to maltose excretion by a green alga.</title>
        <authorList>
            <person name="Arriola M.B."/>
            <person name="Velmurugan N."/>
            <person name="Zhang Y."/>
            <person name="Plunkett M.H."/>
            <person name="Hondzo H."/>
            <person name="Barney B.M."/>
        </authorList>
    </citation>
    <scope>NUCLEOTIDE SEQUENCE [LARGE SCALE GENOMIC DNA]</scope>
    <source>
        <strain evidence="11">UTEX 1602</strain>
    </source>
</reference>
<dbReference type="Pfam" id="PF01061">
    <property type="entry name" value="ABC2_membrane"/>
    <property type="match status" value="1"/>
</dbReference>
<organism evidence="10 11">
    <name type="scientific">Chlorella sorokiniana</name>
    <name type="common">Freshwater green alga</name>
    <dbReference type="NCBI Taxonomy" id="3076"/>
    <lineage>
        <taxon>Eukaryota</taxon>
        <taxon>Viridiplantae</taxon>
        <taxon>Chlorophyta</taxon>
        <taxon>core chlorophytes</taxon>
        <taxon>Trebouxiophyceae</taxon>
        <taxon>Chlorellales</taxon>
        <taxon>Chlorellaceae</taxon>
        <taxon>Chlorella clade</taxon>
        <taxon>Chlorella</taxon>
    </lineage>
</organism>
<accession>A0A2P6TMF1</accession>
<feature type="transmembrane region" description="Helical" evidence="8">
    <location>
        <begin position="765"/>
        <end position="783"/>
    </location>
</feature>
<dbReference type="STRING" id="3076.A0A2P6TMF1"/>
<dbReference type="InterPro" id="IPR003593">
    <property type="entry name" value="AAA+_ATPase"/>
</dbReference>
<feature type="transmembrane region" description="Helical" evidence="8">
    <location>
        <begin position="638"/>
        <end position="662"/>
    </location>
</feature>
<dbReference type="InterPro" id="IPR003439">
    <property type="entry name" value="ABC_transporter-like_ATP-bd"/>
</dbReference>
<keyword evidence="5" id="KW-0067">ATP-binding</keyword>
<dbReference type="InterPro" id="IPR027417">
    <property type="entry name" value="P-loop_NTPase"/>
</dbReference>
<dbReference type="GO" id="GO:0016020">
    <property type="term" value="C:membrane"/>
    <property type="evidence" value="ECO:0007669"/>
    <property type="project" value="UniProtKB-SubCell"/>
</dbReference>
<sequence>MSHTTNGAANGSVAVAVKVESGGAAAAAAADTSAVAQFDAVQEVVVQFKQICCWVPKLVADPPTFSKAGAARLVGLGPRKDARQSKEEMRQVLFDITGSCEPGEMLALMGPSGGGKTTLLSILGGRTPKQTRAEGQVMFNGARITKRVKRQIGFVLQDDLLYATLTVYETLLFAAMLRLPKHKSKAEKAARVEAVIKALGLTRCRDTIIGDQLRRGVSGGERKRVSVGHELLINPAILLLDEPTSGLDSSAARKLVELLRELASAGRCIITTIHQPSSNIYRQLDTVLLLSQGHPIFYGKGSEAAHWFDRLGFACPFGTNIADWILDLASGEVAGKHPSGEEARLHLIACSEQFLEQDPGGYCGGELDAFGLELRASSRRSSHALELQDAAAVAAKVEAGLAGAAAAVLGEESGEEEAHADAAVAVNGGSTHLGALPSNKAAAAVDIEAGGGDNGKRGSWLQRRGSSKRHMLADRAATGLDRSATGLAASAPGASRWGASYWTQFTTLFIRAVRVRRFETLSHQDFLQFLTVGLVCGMIWWQVGQKDTLYAAQNARGLLFFEGLFLCFRTMFTSLFVWPNEQKMMLKERASGMYRLSAFYLARTASDIPSDLSIPSIFIAIIYLMGGLRHGGWFFLNWLTVLLSTLVAQTLGLLIGATVMVVKTAQTVAAVLMLTFMLVGGFYVTSIPVWIAWIKWLSFLTYTFSLLMKLEFGGRQLWDCSIGDDENFNPSDPWNYVASGQCEPVADLNDSFNTSVDINSPPWEAAVLVGMLLAFRLAVYIALRKKTQ</sequence>
<dbReference type="InterPro" id="IPR050352">
    <property type="entry name" value="ABCG_transporters"/>
</dbReference>
<dbReference type="Proteomes" id="UP000239899">
    <property type="component" value="Unassembled WGS sequence"/>
</dbReference>
<comment type="caution">
    <text evidence="10">The sequence shown here is derived from an EMBL/GenBank/DDBJ whole genome shotgun (WGS) entry which is preliminary data.</text>
</comment>
<protein>
    <submittedName>
        <fullName evidence="10">ABC transporter G family member 22</fullName>
    </submittedName>
</protein>
<keyword evidence="6 8" id="KW-1133">Transmembrane helix</keyword>
<keyword evidence="4" id="KW-0547">Nucleotide-binding</keyword>
<dbReference type="GO" id="GO:0140359">
    <property type="term" value="F:ABC-type transporter activity"/>
    <property type="evidence" value="ECO:0007669"/>
    <property type="project" value="InterPro"/>
</dbReference>
<comment type="subcellular location">
    <subcellularLocation>
        <location evidence="1">Membrane</location>
        <topology evidence="1">Multi-pass membrane protein</topology>
    </subcellularLocation>
</comment>
<dbReference type="SUPFAM" id="SSF52540">
    <property type="entry name" value="P-loop containing nucleoside triphosphate hydrolases"/>
    <property type="match status" value="1"/>
</dbReference>
<dbReference type="AlphaFoldDB" id="A0A2P6TMF1"/>
<evidence type="ECO:0000259" key="9">
    <source>
        <dbReference type="PROSITE" id="PS50893"/>
    </source>
</evidence>
<dbReference type="InterPro" id="IPR013525">
    <property type="entry name" value="ABC2_TM"/>
</dbReference>
<dbReference type="PROSITE" id="PS50893">
    <property type="entry name" value="ABC_TRANSPORTER_2"/>
    <property type="match status" value="1"/>
</dbReference>
<dbReference type="Pfam" id="PF00005">
    <property type="entry name" value="ABC_tran"/>
    <property type="match status" value="1"/>
</dbReference>
<evidence type="ECO:0000256" key="7">
    <source>
        <dbReference type="ARBA" id="ARBA00023136"/>
    </source>
</evidence>
<feature type="transmembrane region" description="Helical" evidence="8">
    <location>
        <begin position="526"/>
        <end position="543"/>
    </location>
</feature>
<gene>
    <name evidence="10" type="ORF">C2E21_5909</name>
</gene>
<keyword evidence="7 8" id="KW-0472">Membrane</keyword>
<name>A0A2P6TMF1_CHLSO</name>
<evidence type="ECO:0000313" key="10">
    <source>
        <dbReference type="EMBL" id="PRW45485.1"/>
    </source>
</evidence>
<evidence type="ECO:0000256" key="3">
    <source>
        <dbReference type="ARBA" id="ARBA00022692"/>
    </source>
</evidence>
<evidence type="ECO:0000256" key="6">
    <source>
        <dbReference type="ARBA" id="ARBA00022989"/>
    </source>
</evidence>
<keyword evidence="11" id="KW-1185">Reference proteome</keyword>
<proteinExistence type="predicted"/>
<dbReference type="Gene3D" id="3.40.50.300">
    <property type="entry name" value="P-loop containing nucleotide triphosphate hydrolases"/>
    <property type="match status" value="1"/>
</dbReference>
<dbReference type="SMART" id="SM00382">
    <property type="entry name" value="AAA"/>
    <property type="match status" value="1"/>
</dbReference>
<dbReference type="GO" id="GO:0016887">
    <property type="term" value="F:ATP hydrolysis activity"/>
    <property type="evidence" value="ECO:0007669"/>
    <property type="project" value="InterPro"/>
</dbReference>
<evidence type="ECO:0000256" key="1">
    <source>
        <dbReference type="ARBA" id="ARBA00004141"/>
    </source>
</evidence>
<dbReference type="PANTHER" id="PTHR48041:SF125">
    <property type="entry name" value="ABC TRANSPORTER G FAMILY"/>
    <property type="match status" value="1"/>
</dbReference>
<evidence type="ECO:0000256" key="5">
    <source>
        <dbReference type="ARBA" id="ARBA00022840"/>
    </source>
</evidence>
<feature type="domain" description="ABC transporter" evidence="9">
    <location>
        <begin position="71"/>
        <end position="317"/>
    </location>
</feature>